<keyword evidence="2" id="KW-1185">Reference proteome</keyword>
<protein>
    <submittedName>
        <fullName evidence="1">Uncharacterized protein</fullName>
    </submittedName>
</protein>
<reference evidence="1 2" key="1">
    <citation type="submission" date="2016-09" db="EMBL/GenBank/DDBJ databases">
        <title>Bacillus aquimaris SAMM genome sequence reveals colonization and biosurfactant production capacities.</title>
        <authorList>
            <person name="Waghmode S.R."/>
            <person name="Suryavanshi M.V."/>
        </authorList>
    </citation>
    <scope>NUCLEOTIDE SEQUENCE [LARGE SCALE GENOMIC DNA]</scope>
    <source>
        <strain evidence="1 2">SAMM</strain>
    </source>
</reference>
<sequence>MKWKVGLDIPVSYTPAINAGENGIILKGEQSNPNKSGIQYELVKKETGPIRLLIRSSSNNKELSAGRSTYRQ</sequence>
<name>A0A1J6VTD3_9BACI</name>
<dbReference type="AlphaFoldDB" id="A0A1J6VTD3"/>
<evidence type="ECO:0000313" key="1">
    <source>
        <dbReference type="EMBL" id="OIU68541.1"/>
    </source>
</evidence>
<proteinExistence type="predicted"/>
<dbReference type="RefSeq" id="WP_071619968.1">
    <property type="nucleotide sequence ID" value="NZ_MINN01000128.1"/>
</dbReference>
<evidence type="ECO:0000313" key="2">
    <source>
        <dbReference type="Proteomes" id="UP000182062"/>
    </source>
</evidence>
<organism evidence="1 2">
    <name type="scientific">Rossellomorea aquimaris</name>
    <dbReference type="NCBI Taxonomy" id="189382"/>
    <lineage>
        <taxon>Bacteria</taxon>
        <taxon>Bacillati</taxon>
        <taxon>Bacillota</taxon>
        <taxon>Bacilli</taxon>
        <taxon>Bacillales</taxon>
        <taxon>Bacillaceae</taxon>
        <taxon>Rossellomorea</taxon>
    </lineage>
</organism>
<dbReference type="EMBL" id="MINN01000128">
    <property type="protein sequence ID" value="OIU68541.1"/>
    <property type="molecule type" value="Genomic_DNA"/>
</dbReference>
<comment type="caution">
    <text evidence="1">The sequence shown here is derived from an EMBL/GenBank/DDBJ whole genome shotgun (WGS) entry which is preliminary data.</text>
</comment>
<dbReference type="Proteomes" id="UP000182062">
    <property type="component" value="Unassembled WGS sequence"/>
</dbReference>
<accession>A0A1J6VTD3</accession>
<gene>
    <name evidence="1" type="ORF">BHE18_16560</name>
</gene>